<reference evidence="2" key="1">
    <citation type="submission" date="2020-11" db="EMBL/GenBank/DDBJ databases">
        <authorList>
            <person name="Koelle M."/>
            <person name="Horta M.A.C."/>
            <person name="Nowrousian M."/>
            <person name="Ohm R.A."/>
            <person name="Benz P."/>
            <person name="Pilgard A."/>
        </authorList>
    </citation>
    <scope>NUCLEOTIDE SEQUENCE</scope>
    <source>
        <strain evidence="2">FPRL280</strain>
    </source>
</reference>
<dbReference type="AlphaFoldDB" id="A0A8H7TZ39"/>
<comment type="caution">
    <text evidence="2">The sequence shown here is derived from an EMBL/GenBank/DDBJ whole genome shotgun (WGS) entry which is preliminary data.</text>
</comment>
<feature type="region of interest" description="Disordered" evidence="1">
    <location>
        <begin position="1"/>
        <end position="27"/>
    </location>
</feature>
<evidence type="ECO:0000313" key="2">
    <source>
        <dbReference type="EMBL" id="KAF9806320.1"/>
    </source>
</evidence>
<accession>A0A8H7TZ39</accession>
<sequence length="27" mass="2686">MASTSPTAMKVPPSSCGIPPPEVASRS</sequence>
<dbReference type="EMBL" id="JADOXO010000336">
    <property type="protein sequence ID" value="KAF9806320.1"/>
    <property type="molecule type" value="Genomic_DNA"/>
</dbReference>
<protein>
    <submittedName>
        <fullName evidence="2">Uncharacterized protein</fullName>
    </submittedName>
</protein>
<organism evidence="2 3">
    <name type="scientific">Rhodonia placenta</name>
    <dbReference type="NCBI Taxonomy" id="104341"/>
    <lineage>
        <taxon>Eukaryota</taxon>
        <taxon>Fungi</taxon>
        <taxon>Dikarya</taxon>
        <taxon>Basidiomycota</taxon>
        <taxon>Agaricomycotina</taxon>
        <taxon>Agaricomycetes</taxon>
        <taxon>Polyporales</taxon>
        <taxon>Adustoporiaceae</taxon>
        <taxon>Rhodonia</taxon>
    </lineage>
</organism>
<name>A0A8H7TZ39_9APHY</name>
<evidence type="ECO:0000256" key="1">
    <source>
        <dbReference type="SAM" id="MobiDB-lite"/>
    </source>
</evidence>
<dbReference type="Proteomes" id="UP000639403">
    <property type="component" value="Unassembled WGS sequence"/>
</dbReference>
<feature type="compositionally biased region" description="Pro residues" evidence="1">
    <location>
        <begin position="18"/>
        <end position="27"/>
    </location>
</feature>
<gene>
    <name evidence="2" type="ORF">IEO21_08726</name>
</gene>
<proteinExistence type="predicted"/>
<reference evidence="2" key="2">
    <citation type="journal article" name="Front. Microbiol.">
        <title>Degradative Capacity of Two Strains of Rhodonia placenta: From Phenotype to Genotype.</title>
        <authorList>
            <person name="Kolle M."/>
            <person name="Horta M.A.C."/>
            <person name="Nowrousian M."/>
            <person name="Ohm R.A."/>
            <person name="Benz J.P."/>
            <person name="Pilgard A."/>
        </authorList>
    </citation>
    <scope>NUCLEOTIDE SEQUENCE</scope>
    <source>
        <strain evidence="2">FPRL280</strain>
    </source>
</reference>
<evidence type="ECO:0000313" key="3">
    <source>
        <dbReference type="Proteomes" id="UP000639403"/>
    </source>
</evidence>